<gene>
    <name evidence="1" type="ORF">HMPREF9997_02701</name>
</gene>
<dbReference type="eggNOG" id="ENOG50321GD">
    <property type="taxonomic scope" value="Bacteria"/>
</dbReference>
<dbReference type="HOGENOM" id="CLU_2080823_0_0_11"/>
<reference evidence="1 2" key="1">
    <citation type="submission" date="2012-05" db="EMBL/GenBank/DDBJ databases">
        <authorList>
            <person name="Weinstock G."/>
            <person name="Sodergren E."/>
            <person name="Lobos E.A."/>
            <person name="Fulton L."/>
            <person name="Fulton R."/>
            <person name="Courtney L."/>
            <person name="Fronick C."/>
            <person name="O'Laughlin M."/>
            <person name="Godfrey J."/>
            <person name="Wilson R.M."/>
            <person name="Miner T."/>
            <person name="Farmer C."/>
            <person name="Delehaunty K."/>
            <person name="Cordes M."/>
            <person name="Minx P."/>
            <person name="Tomlinson C."/>
            <person name="Chen J."/>
            <person name="Wollam A."/>
            <person name="Pepin K.H."/>
            <person name="Bhonagiri V."/>
            <person name="Zhang X."/>
            <person name="Suruliraj S."/>
            <person name="Warren W."/>
            <person name="Mitreva M."/>
            <person name="Mardis E.R."/>
            <person name="Wilson R.K."/>
        </authorList>
    </citation>
    <scope>NUCLEOTIDE SEQUENCE [LARGE SCALE GENOMIC DNA]</scope>
    <source>
        <strain evidence="1 2">F0235</strain>
    </source>
</reference>
<keyword evidence="2" id="KW-1185">Reference proteome</keyword>
<sequence length="118" mass="12783">MMGAWDDAIFSEEVNVDFLDELANLDEEDVLEAVEDACTVAVKQDSVSDDEVKNALCAATIAAIWAGAPFSAGEVADTYTFIREMRGSGSDQLREVALDVLENADVDEDLDVYIEALT</sequence>
<evidence type="ECO:0008006" key="3">
    <source>
        <dbReference type="Google" id="ProtNLM"/>
    </source>
</evidence>
<evidence type="ECO:0000313" key="2">
    <source>
        <dbReference type="Proteomes" id="UP000010445"/>
    </source>
</evidence>
<accession>L1M8L5</accession>
<dbReference type="Proteomes" id="UP000010445">
    <property type="component" value="Unassembled WGS sequence"/>
</dbReference>
<dbReference type="STRING" id="1035195.HMPREF9997_02701"/>
<comment type="caution">
    <text evidence="1">The sequence shown here is derived from an EMBL/GenBank/DDBJ whole genome shotgun (WGS) entry which is preliminary data.</text>
</comment>
<organism evidence="1 2">
    <name type="scientific">Corynebacterium durum F0235</name>
    <dbReference type="NCBI Taxonomy" id="1035195"/>
    <lineage>
        <taxon>Bacteria</taxon>
        <taxon>Bacillati</taxon>
        <taxon>Actinomycetota</taxon>
        <taxon>Actinomycetes</taxon>
        <taxon>Mycobacteriales</taxon>
        <taxon>Corynebacteriaceae</taxon>
        <taxon>Corynebacterium</taxon>
    </lineage>
</organism>
<name>L1M8L5_9CORY</name>
<evidence type="ECO:0000313" key="1">
    <source>
        <dbReference type="EMBL" id="EKX87375.1"/>
    </source>
</evidence>
<protein>
    <recommendedName>
        <fullName evidence="3">DUF4259 domain-containing protein</fullName>
    </recommendedName>
</protein>
<dbReference type="Pfam" id="PF14078">
    <property type="entry name" value="DUF4259"/>
    <property type="match status" value="1"/>
</dbReference>
<dbReference type="InterPro" id="IPR025355">
    <property type="entry name" value="DUF4259"/>
</dbReference>
<dbReference type="AlphaFoldDB" id="L1M8L5"/>
<proteinExistence type="predicted"/>
<dbReference type="PATRIC" id="fig|1035195.3.peg.2417"/>
<dbReference type="EMBL" id="AMEM01000044">
    <property type="protein sequence ID" value="EKX87375.1"/>
    <property type="molecule type" value="Genomic_DNA"/>
</dbReference>